<dbReference type="OrthoDB" id="5090368at2759"/>
<keyword evidence="3" id="KW-1185">Reference proteome</keyword>
<feature type="compositionally biased region" description="Polar residues" evidence="1">
    <location>
        <begin position="26"/>
        <end position="42"/>
    </location>
</feature>
<protein>
    <submittedName>
        <fullName evidence="2">Uncharacterized protein</fullName>
    </submittedName>
</protein>
<dbReference type="AlphaFoldDB" id="A0A9P8VRW5"/>
<evidence type="ECO:0000256" key="1">
    <source>
        <dbReference type="SAM" id="MobiDB-lite"/>
    </source>
</evidence>
<gene>
    <name evidence="2" type="ORF">B0T10DRAFT_501183</name>
</gene>
<accession>A0A9P8VRW5</accession>
<dbReference type="Proteomes" id="UP000777438">
    <property type="component" value="Unassembled WGS sequence"/>
</dbReference>
<feature type="region of interest" description="Disordered" evidence="1">
    <location>
        <begin position="1"/>
        <end position="106"/>
    </location>
</feature>
<evidence type="ECO:0000313" key="3">
    <source>
        <dbReference type="Proteomes" id="UP000777438"/>
    </source>
</evidence>
<sequence length="210" mass="23621">MSPSDESDDDVIFLGSKPREFMAIPCSTTTTAIRTDGASTVDSSSSRRHSPKTTAVSAGKGSRRTHRLTGQTSDPPRRTNPSPRQSASERRRRRPPPPEIGRRLRSPRKVTVPFEIRNIFVVLGTIHECEKSSSSPTVYGFFDAEKGHFCMRRQREGSEFVTRRSLTIPIAHGKVNYKPRFEGMSRQGVQDKVWEYLQEKFGSRLGPGEI</sequence>
<feature type="compositionally biased region" description="Acidic residues" evidence="1">
    <location>
        <begin position="1"/>
        <end position="11"/>
    </location>
</feature>
<proteinExistence type="predicted"/>
<organism evidence="2 3">
    <name type="scientific">Thelonectria olida</name>
    <dbReference type="NCBI Taxonomy" id="1576542"/>
    <lineage>
        <taxon>Eukaryota</taxon>
        <taxon>Fungi</taxon>
        <taxon>Dikarya</taxon>
        <taxon>Ascomycota</taxon>
        <taxon>Pezizomycotina</taxon>
        <taxon>Sordariomycetes</taxon>
        <taxon>Hypocreomycetidae</taxon>
        <taxon>Hypocreales</taxon>
        <taxon>Nectriaceae</taxon>
        <taxon>Thelonectria</taxon>
    </lineage>
</organism>
<comment type="caution">
    <text evidence="2">The sequence shown here is derived from an EMBL/GenBank/DDBJ whole genome shotgun (WGS) entry which is preliminary data.</text>
</comment>
<dbReference type="EMBL" id="JAGPYM010000064">
    <property type="protein sequence ID" value="KAH6869902.1"/>
    <property type="molecule type" value="Genomic_DNA"/>
</dbReference>
<reference evidence="2 3" key="1">
    <citation type="journal article" date="2021" name="Nat. Commun.">
        <title>Genetic determinants of endophytism in the Arabidopsis root mycobiome.</title>
        <authorList>
            <person name="Mesny F."/>
            <person name="Miyauchi S."/>
            <person name="Thiergart T."/>
            <person name="Pickel B."/>
            <person name="Atanasova L."/>
            <person name="Karlsson M."/>
            <person name="Huettel B."/>
            <person name="Barry K.W."/>
            <person name="Haridas S."/>
            <person name="Chen C."/>
            <person name="Bauer D."/>
            <person name="Andreopoulos W."/>
            <person name="Pangilinan J."/>
            <person name="LaButti K."/>
            <person name="Riley R."/>
            <person name="Lipzen A."/>
            <person name="Clum A."/>
            <person name="Drula E."/>
            <person name="Henrissat B."/>
            <person name="Kohler A."/>
            <person name="Grigoriev I.V."/>
            <person name="Martin F.M."/>
            <person name="Hacquard S."/>
        </authorList>
    </citation>
    <scope>NUCLEOTIDE SEQUENCE [LARGE SCALE GENOMIC DNA]</scope>
    <source>
        <strain evidence="2 3">MPI-CAGE-CH-0241</strain>
    </source>
</reference>
<name>A0A9P8VRW5_9HYPO</name>
<evidence type="ECO:0000313" key="2">
    <source>
        <dbReference type="EMBL" id="KAH6869902.1"/>
    </source>
</evidence>